<reference evidence="5 6" key="3">
    <citation type="journal article" date="2015" name="Genome Announc.">
        <title>Draft Genome Sequence of the Archiascomycetous Yeast Saitoella complicata.</title>
        <authorList>
            <person name="Yamauchi K."/>
            <person name="Kondo S."/>
            <person name="Hamamoto M."/>
            <person name="Takahashi Y."/>
            <person name="Ogura Y."/>
            <person name="Hayashi T."/>
            <person name="Nishida H."/>
        </authorList>
    </citation>
    <scope>NUCLEOTIDE SEQUENCE [LARGE SCALE GENOMIC DNA]</scope>
    <source>
        <strain evidence="5 6">NRRL Y-17804</strain>
    </source>
</reference>
<dbReference type="Gene3D" id="3.40.50.720">
    <property type="entry name" value="NAD(P)-binding Rossmann-like Domain"/>
    <property type="match status" value="1"/>
</dbReference>
<dbReference type="EMBL" id="BACD03000019">
    <property type="protein sequence ID" value="GAO49080.1"/>
    <property type="molecule type" value="Genomic_DNA"/>
</dbReference>
<keyword evidence="3" id="KW-0560">Oxidoreductase</keyword>
<comment type="caution">
    <text evidence="5">The sequence shown here is derived from an EMBL/GenBank/DDBJ whole genome shotgun (WGS) entry which is preliminary data.</text>
</comment>
<keyword evidence="6" id="KW-1185">Reference proteome</keyword>
<dbReference type="OMA" id="VMDVTNK"/>
<name>A0A0E9NI42_SAICN</name>
<dbReference type="PANTHER" id="PTHR43618">
    <property type="entry name" value="7-ALPHA-HYDROXYSTEROID DEHYDROGENASE"/>
    <property type="match status" value="1"/>
</dbReference>
<evidence type="ECO:0000313" key="5">
    <source>
        <dbReference type="EMBL" id="GAO49080.1"/>
    </source>
</evidence>
<dbReference type="InterPro" id="IPR036291">
    <property type="entry name" value="NAD(P)-bd_dom_sf"/>
</dbReference>
<comment type="similarity">
    <text evidence="1 4">Belongs to the short-chain dehydrogenases/reductases (SDR) family.</text>
</comment>
<sequence>MASRTGQRFVRTLINSTSYRTGLATRTFTPVYRYSYNHNLNFQRQFSNTFARYSMSSEQDKNHSKETYDLDALFGVHDLTAVITGGGTGIGLMCTLALAHNGARVFIMSHKEDDVKKAADEWNPKVKGEIIPIVCDVSDKKSLEEAVKEVEKTSPYIDLLVNNAGITGPEANLETSKDHAPHKADANNVEEMQKHLWEKEEPKGWHMTFQINTIGVYFTTVAFLRLLAKGKKNSSNSNDHTGTGRKGSVINISSMSAITKKAQDHFAYNASKAATLHLTKMMAQEFSGLGIRINTIAPGVVPTEMSEATEDEVEEMKLPAGRLADERDMAGALLYLVGRAGEYINGQAIVVDGGFLLTNP</sequence>
<evidence type="ECO:0000256" key="3">
    <source>
        <dbReference type="ARBA" id="ARBA00023002"/>
    </source>
</evidence>
<evidence type="ECO:0000256" key="4">
    <source>
        <dbReference type="RuleBase" id="RU000363"/>
    </source>
</evidence>
<gene>
    <name evidence="5" type="ORF">G7K_3239-t1</name>
</gene>
<dbReference type="InterPro" id="IPR002347">
    <property type="entry name" value="SDR_fam"/>
</dbReference>
<dbReference type="PRINTS" id="PR00081">
    <property type="entry name" value="GDHRDH"/>
</dbReference>
<dbReference type="SUPFAM" id="SSF51735">
    <property type="entry name" value="NAD(P)-binding Rossmann-fold domains"/>
    <property type="match status" value="1"/>
</dbReference>
<dbReference type="STRING" id="698492.A0A0E9NI42"/>
<proteinExistence type="inferred from homology"/>
<dbReference type="PANTHER" id="PTHR43618:SF4">
    <property type="entry name" value="SHORT CHAIN DEHYDROGENASE_REDUCTASE FAMILY (AFU_ORTHOLOGUE AFUA_7G04540)"/>
    <property type="match status" value="1"/>
</dbReference>
<dbReference type="GO" id="GO:0016491">
    <property type="term" value="F:oxidoreductase activity"/>
    <property type="evidence" value="ECO:0007669"/>
    <property type="project" value="UniProtKB-KW"/>
</dbReference>
<organism evidence="5 6">
    <name type="scientific">Saitoella complicata (strain BCRC 22490 / CBS 7301 / JCM 7358 / NBRC 10748 / NRRL Y-17804)</name>
    <dbReference type="NCBI Taxonomy" id="698492"/>
    <lineage>
        <taxon>Eukaryota</taxon>
        <taxon>Fungi</taxon>
        <taxon>Dikarya</taxon>
        <taxon>Ascomycota</taxon>
        <taxon>Taphrinomycotina</taxon>
        <taxon>Taphrinomycotina incertae sedis</taxon>
        <taxon>Saitoella</taxon>
    </lineage>
</organism>
<dbReference type="CDD" id="cd05233">
    <property type="entry name" value="SDR_c"/>
    <property type="match status" value="1"/>
</dbReference>
<reference evidence="5 6" key="2">
    <citation type="journal article" date="2014" name="J. Gen. Appl. Microbiol.">
        <title>The early diverging ascomycetous budding yeast Saitoella complicata has three histone deacetylases belonging to the Clr6, Hos2, and Rpd3 lineages.</title>
        <authorList>
            <person name="Nishida H."/>
            <person name="Matsumoto T."/>
            <person name="Kondo S."/>
            <person name="Hamamoto M."/>
            <person name="Yoshikawa H."/>
        </authorList>
    </citation>
    <scope>NUCLEOTIDE SEQUENCE [LARGE SCALE GENOMIC DNA]</scope>
    <source>
        <strain evidence="5 6">NRRL Y-17804</strain>
    </source>
</reference>
<protein>
    <submittedName>
        <fullName evidence="5">Uncharacterized protein</fullName>
    </submittedName>
</protein>
<reference evidence="5 6" key="1">
    <citation type="journal article" date="2011" name="J. Gen. Appl. Microbiol.">
        <title>Draft genome sequencing of the enigmatic yeast Saitoella complicata.</title>
        <authorList>
            <person name="Nishida H."/>
            <person name="Hamamoto M."/>
            <person name="Sugiyama J."/>
        </authorList>
    </citation>
    <scope>NUCLEOTIDE SEQUENCE [LARGE SCALE GENOMIC DNA]</scope>
    <source>
        <strain evidence="5 6">NRRL Y-17804</strain>
    </source>
</reference>
<accession>A0A0E9NI42</accession>
<evidence type="ECO:0000256" key="1">
    <source>
        <dbReference type="ARBA" id="ARBA00006484"/>
    </source>
</evidence>
<evidence type="ECO:0000313" key="6">
    <source>
        <dbReference type="Proteomes" id="UP000033140"/>
    </source>
</evidence>
<dbReference type="PRINTS" id="PR00080">
    <property type="entry name" value="SDRFAMILY"/>
</dbReference>
<dbReference type="Pfam" id="PF00106">
    <property type="entry name" value="adh_short"/>
    <property type="match status" value="1"/>
</dbReference>
<dbReference type="AlphaFoldDB" id="A0A0E9NI42"/>
<dbReference type="Proteomes" id="UP000033140">
    <property type="component" value="Unassembled WGS sequence"/>
</dbReference>
<evidence type="ECO:0000256" key="2">
    <source>
        <dbReference type="ARBA" id="ARBA00022857"/>
    </source>
</evidence>
<keyword evidence="2" id="KW-0521">NADP</keyword>
<dbReference type="InterPro" id="IPR052178">
    <property type="entry name" value="Sec_Metab_Biosynth_SDR"/>
</dbReference>